<reference evidence="2" key="1">
    <citation type="submission" date="2016-09" db="EMBL/GenBank/DDBJ databases">
        <title>Expression of SCPPs during tooth formation in the actinopterygian fish Polypterus senegalus.</title>
        <authorList>
            <person name="Fernandez-Trujillo M.A."/>
            <person name="Silvent J."/>
            <person name="Liu X."/>
            <person name="Corre E."/>
            <person name="Sire J.Y."/>
        </authorList>
    </citation>
    <scope>NUCLEOTIDE SEQUENCE</scope>
</reference>
<organism evidence="2">
    <name type="scientific">Polypterus senegalus</name>
    <name type="common">Senegal bichir</name>
    <dbReference type="NCBI Taxonomy" id="55291"/>
    <lineage>
        <taxon>Eukaryota</taxon>
        <taxon>Metazoa</taxon>
        <taxon>Chordata</taxon>
        <taxon>Craniata</taxon>
        <taxon>Vertebrata</taxon>
        <taxon>Euteleostomi</taxon>
        <taxon>Actinopterygii</taxon>
        <taxon>Polypteriformes</taxon>
        <taxon>Polypteridae</taxon>
        <taxon>Polypterus</taxon>
    </lineage>
</organism>
<gene>
    <name evidence="2" type="primary">SCPP3B</name>
</gene>
<keyword evidence="1" id="KW-0732">Signal</keyword>
<accession>A0A250DUJ6</accession>
<dbReference type="AlphaFoldDB" id="A0A250DUJ6"/>
<evidence type="ECO:0000313" key="2">
    <source>
        <dbReference type="EMBL" id="ATA58048.1"/>
    </source>
</evidence>
<sequence>MKSVVVLMCLLGVSLCLPVQEKLHREAGPSSAEVLKKLHREARSSSGERYRMPPMFYPPPPPYIPPYVPPAFMPPQPPVSPTLSLLELLALLLPA</sequence>
<dbReference type="EMBL" id="KX833903">
    <property type="protein sequence ID" value="ATA58048.1"/>
    <property type="molecule type" value="mRNA"/>
</dbReference>
<dbReference type="OrthoDB" id="10442198at2759"/>
<feature type="signal peptide" evidence="1">
    <location>
        <begin position="1"/>
        <end position="16"/>
    </location>
</feature>
<name>A0A250DUJ6_POLSE</name>
<proteinExistence type="evidence at transcript level"/>
<feature type="chain" id="PRO_5012896856" evidence="1">
    <location>
        <begin position="17"/>
        <end position="95"/>
    </location>
</feature>
<evidence type="ECO:0000256" key="1">
    <source>
        <dbReference type="SAM" id="SignalP"/>
    </source>
</evidence>
<protein>
    <submittedName>
        <fullName evidence="2">Secretory calcium-binding phosphoprotein 3b</fullName>
    </submittedName>
</protein>